<name>A0A8K0DJT1_9ROSA</name>
<gene>
    <name evidence="1" type="ORF">FNV43_RR26999</name>
</gene>
<dbReference type="Proteomes" id="UP000796880">
    <property type="component" value="Unassembled WGS sequence"/>
</dbReference>
<dbReference type="AlphaFoldDB" id="A0A8K0DJT1"/>
<reference evidence="1" key="1">
    <citation type="submission" date="2020-03" db="EMBL/GenBank/DDBJ databases">
        <title>A high-quality chromosome-level genome assembly of a woody plant with both climbing and erect habits, Rhamnella rubrinervis.</title>
        <authorList>
            <person name="Lu Z."/>
            <person name="Yang Y."/>
            <person name="Zhu X."/>
            <person name="Sun Y."/>
        </authorList>
    </citation>
    <scope>NUCLEOTIDE SEQUENCE</scope>
    <source>
        <strain evidence="1">BYM</strain>
        <tissue evidence="1">Leaf</tissue>
    </source>
</reference>
<proteinExistence type="predicted"/>
<keyword evidence="2" id="KW-1185">Reference proteome</keyword>
<evidence type="ECO:0000313" key="1">
    <source>
        <dbReference type="EMBL" id="KAF3432260.1"/>
    </source>
</evidence>
<evidence type="ECO:0000313" key="2">
    <source>
        <dbReference type="Proteomes" id="UP000796880"/>
    </source>
</evidence>
<protein>
    <submittedName>
        <fullName evidence="1">Uncharacterized protein</fullName>
    </submittedName>
</protein>
<comment type="caution">
    <text evidence="1">The sequence shown here is derived from an EMBL/GenBank/DDBJ whole genome shotgun (WGS) entry which is preliminary data.</text>
</comment>
<sequence length="133" mass="14728">MAEAVEVNGRLGKLARRAVEVMGVGRKLSEESRKLSEEEVVEAWGSCWRPSKLLECREVVGHVGSCWRRGRRRDGRGGRKLWESRKKLAEAVGSCGRPVESCGRAIGRCGRAVGSCPRSQYEVVGAKGNCWRQ</sequence>
<dbReference type="EMBL" id="VOIH02000012">
    <property type="protein sequence ID" value="KAF3432260.1"/>
    <property type="molecule type" value="Genomic_DNA"/>
</dbReference>
<organism evidence="1 2">
    <name type="scientific">Rhamnella rubrinervis</name>
    <dbReference type="NCBI Taxonomy" id="2594499"/>
    <lineage>
        <taxon>Eukaryota</taxon>
        <taxon>Viridiplantae</taxon>
        <taxon>Streptophyta</taxon>
        <taxon>Embryophyta</taxon>
        <taxon>Tracheophyta</taxon>
        <taxon>Spermatophyta</taxon>
        <taxon>Magnoliopsida</taxon>
        <taxon>eudicotyledons</taxon>
        <taxon>Gunneridae</taxon>
        <taxon>Pentapetalae</taxon>
        <taxon>rosids</taxon>
        <taxon>fabids</taxon>
        <taxon>Rosales</taxon>
        <taxon>Rhamnaceae</taxon>
        <taxon>rhamnoid group</taxon>
        <taxon>Rhamneae</taxon>
        <taxon>Rhamnella</taxon>
    </lineage>
</organism>
<accession>A0A8K0DJT1</accession>